<name>A0ABS9CS47_9RHOB</name>
<evidence type="ECO:0000256" key="1">
    <source>
        <dbReference type="SAM" id="Phobius"/>
    </source>
</evidence>
<evidence type="ECO:0000313" key="2">
    <source>
        <dbReference type="EMBL" id="MCF2869927.1"/>
    </source>
</evidence>
<evidence type="ECO:0000313" key="3">
    <source>
        <dbReference type="Proteomes" id="UP001200557"/>
    </source>
</evidence>
<gene>
    <name evidence="2" type="ORF">L0664_02500</name>
</gene>
<reference evidence="2 3" key="1">
    <citation type="submission" date="2022-01" db="EMBL/GenBank/DDBJ databases">
        <title>Octadecabacter sp. nov., isolated from a marine alga.</title>
        <authorList>
            <person name="Jin M.S."/>
            <person name="Kim H.M."/>
            <person name="Han D.M."/>
            <person name="Jung J.J."/>
            <person name="Jeon C.O."/>
        </authorList>
    </citation>
    <scope>NUCLEOTIDE SEQUENCE [LARGE SCALE GENOMIC DNA]</scope>
    <source>
        <strain evidence="2 3">G9-8</strain>
    </source>
</reference>
<keyword evidence="1" id="KW-0812">Transmembrane</keyword>
<sequence>MIFQESGLRSRCTITRGADMRHYPQKVENYTNAFLITAGLTLFMAFFTLAALKGIVWVILSAALIDAVIRAGDTRLRASEVREDS</sequence>
<keyword evidence="1" id="KW-0472">Membrane</keyword>
<keyword evidence="1" id="KW-1133">Transmembrane helix</keyword>
<comment type="caution">
    <text evidence="2">The sequence shown here is derived from an EMBL/GenBank/DDBJ whole genome shotgun (WGS) entry which is preliminary data.</text>
</comment>
<dbReference type="EMBL" id="JAKGAQ010000001">
    <property type="protein sequence ID" value="MCF2869927.1"/>
    <property type="molecule type" value="Genomic_DNA"/>
</dbReference>
<protein>
    <submittedName>
        <fullName evidence="2">Uncharacterized protein</fullName>
    </submittedName>
</protein>
<proteinExistence type="predicted"/>
<keyword evidence="3" id="KW-1185">Reference proteome</keyword>
<accession>A0ABS9CS47</accession>
<feature type="transmembrane region" description="Helical" evidence="1">
    <location>
        <begin position="30"/>
        <end position="49"/>
    </location>
</feature>
<organism evidence="2 3">
    <name type="scientific">Octadecabacter dasysiphoniae</name>
    <dbReference type="NCBI Taxonomy" id="2909341"/>
    <lineage>
        <taxon>Bacteria</taxon>
        <taxon>Pseudomonadati</taxon>
        <taxon>Pseudomonadota</taxon>
        <taxon>Alphaproteobacteria</taxon>
        <taxon>Rhodobacterales</taxon>
        <taxon>Roseobacteraceae</taxon>
        <taxon>Octadecabacter</taxon>
    </lineage>
</organism>
<feature type="transmembrane region" description="Helical" evidence="1">
    <location>
        <begin position="55"/>
        <end position="72"/>
    </location>
</feature>
<dbReference type="Proteomes" id="UP001200557">
    <property type="component" value="Unassembled WGS sequence"/>
</dbReference>